<comment type="caution">
    <text evidence="1">The sequence shown here is derived from an EMBL/GenBank/DDBJ whole genome shotgun (WGS) entry which is preliminary data.</text>
</comment>
<organism evidence="1 2">
    <name type="scientific">Popillia japonica</name>
    <name type="common">Japanese beetle</name>
    <dbReference type="NCBI Taxonomy" id="7064"/>
    <lineage>
        <taxon>Eukaryota</taxon>
        <taxon>Metazoa</taxon>
        <taxon>Ecdysozoa</taxon>
        <taxon>Arthropoda</taxon>
        <taxon>Hexapoda</taxon>
        <taxon>Insecta</taxon>
        <taxon>Pterygota</taxon>
        <taxon>Neoptera</taxon>
        <taxon>Endopterygota</taxon>
        <taxon>Coleoptera</taxon>
        <taxon>Polyphaga</taxon>
        <taxon>Scarabaeiformia</taxon>
        <taxon>Scarabaeidae</taxon>
        <taxon>Rutelinae</taxon>
        <taxon>Popillia</taxon>
    </lineage>
</organism>
<evidence type="ECO:0000313" key="2">
    <source>
        <dbReference type="Proteomes" id="UP001458880"/>
    </source>
</evidence>
<protein>
    <recommendedName>
        <fullName evidence="3">DUF4817 domain-containing protein</fullName>
    </recommendedName>
</protein>
<dbReference type="AlphaFoldDB" id="A0AAW1IW44"/>
<dbReference type="Proteomes" id="UP001458880">
    <property type="component" value="Unassembled WGS sequence"/>
</dbReference>
<keyword evidence="2" id="KW-1185">Reference proteome</keyword>
<evidence type="ECO:0008006" key="3">
    <source>
        <dbReference type="Google" id="ProtNLM"/>
    </source>
</evidence>
<dbReference type="PANTHER" id="PTHR47326:SF1">
    <property type="entry name" value="HTH PSQ-TYPE DOMAIN-CONTAINING PROTEIN"/>
    <property type="match status" value="1"/>
</dbReference>
<dbReference type="EMBL" id="JASPKY010000517">
    <property type="protein sequence ID" value="KAK9694265.1"/>
    <property type="molecule type" value="Genomic_DNA"/>
</dbReference>
<reference evidence="1 2" key="1">
    <citation type="journal article" date="2024" name="BMC Genomics">
        <title>De novo assembly and annotation of Popillia japonica's genome with initial clues to its potential as an invasive pest.</title>
        <authorList>
            <person name="Cucini C."/>
            <person name="Boschi S."/>
            <person name="Funari R."/>
            <person name="Cardaioli E."/>
            <person name="Iannotti N."/>
            <person name="Marturano G."/>
            <person name="Paoli F."/>
            <person name="Bruttini M."/>
            <person name="Carapelli A."/>
            <person name="Frati F."/>
            <person name="Nardi F."/>
        </authorList>
    </citation>
    <scope>NUCLEOTIDE SEQUENCE [LARGE SCALE GENOMIC DNA]</scope>
    <source>
        <strain evidence="1">DMR45628</strain>
    </source>
</reference>
<name>A0AAW1IW44_POPJA</name>
<gene>
    <name evidence="1" type="ORF">QE152_g33654</name>
</gene>
<dbReference type="PANTHER" id="PTHR47326">
    <property type="entry name" value="TRANSPOSABLE ELEMENT TC3 TRANSPOSASE-LIKE PROTEIN"/>
    <property type="match status" value="1"/>
</dbReference>
<proteinExistence type="predicted"/>
<evidence type="ECO:0000313" key="1">
    <source>
        <dbReference type="EMBL" id="KAK9694265.1"/>
    </source>
</evidence>
<sequence>MVDMYQIFLQNTACTMPYTLEVEKFILEAYFRNGQRHDEGAWIYSVNLCIQEFRIQFPDEKFNDLVLSRHIYRLVHRFRDTGSVCKGKSSGRKTVLTENKIEEVRTHLDQSPTKLLRQLAQQTGLSYTSAQRAIKDKLHLHPYKVSMERKNNKTFNTCIFRTEKFNNYTKLLTKACYGLLLFSVLIAITDGQPINKDITKACYGLLLFSVLIAITDGQPINKDIYLMFADKISRHRPMSLR</sequence>
<accession>A0AAW1IW44</accession>